<accession>W7MAR2</accession>
<organism evidence="1 2">
    <name type="scientific">Gibberella moniliformis (strain M3125 / FGSC 7600)</name>
    <name type="common">Maize ear and stalk rot fungus</name>
    <name type="synonym">Fusarium verticillioides</name>
    <dbReference type="NCBI Taxonomy" id="334819"/>
    <lineage>
        <taxon>Eukaryota</taxon>
        <taxon>Fungi</taxon>
        <taxon>Dikarya</taxon>
        <taxon>Ascomycota</taxon>
        <taxon>Pezizomycotina</taxon>
        <taxon>Sordariomycetes</taxon>
        <taxon>Hypocreomycetidae</taxon>
        <taxon>Hypocreales</taxon>
        <taxon>Nectriaceae</taxon>
        <taxon>Fusarium</taxon>
        <taxon>Fusarium fujikuroi species complex</taxon>
    </lineage>
</organism>
<proteinExistence type="predicted"/>
<dbReference type="EMBL" id="DS022251">
    <property type="protein sequence ID" value="EWG48106.1"/>
    <property type="molecule type" value="Genomic_DNA"/>
</dbReference>
<dbReference type="VEuPathDB" id="FungiDB:FVEG_08015"/>
<protein>
    <submittedName>
        <fullName evidence="1">Uncharacterized protein</fullName>
    </submittedName>
</protein>
<sequence>MGKLNHGCPGGQGTAVCCRFLIECKGSYLILLSQSSPGPSLAQRTRDWIWKRSIYPRHQTVPVRIRT</sequence>
<reference evidence="1 2" key="1">
    <citation type="journal article" date="2010" name="Nature">
        <title>Comparative genomics reveals mobile pathogenicity chromosomes in Fusarium.</title>
        <authorList>
            <person name="Ma L.J."/>
            <person name="van der Does H.C."/>
            <person name="Borkovich K.A."/>
            <person name="Coleman J.J."/>
            <person name="Daboussi M.J."/>
            <person name="Di Pietro A."/>
            <person name="Dufresne M."/>
            <person name="Freitag M."/>
            <person name="Grabherr M."/>
            <person name="Henrissat B."/>
            <person name="Houterman P.M."/>
            <person name="Kang S."/>
            <person name="Shim W.B."/>
            <person name="Woloshuk C."/>
            <person name="Xie X."/>
            <person name="Xu J.R."/>
            <person name="Antoniw J."/>
            <person name="Baker S.E."/>
            <person name="Bluhm B.H."/>
            <person name="Breakspear A."/>
            <person name="Brown D.W."/>
            <person name="Butchko R.A."/>
            <person name="Chapman S."/>
            <person name="Coulson R."/>
            <person name="Coutinho P.M."/>
            <person name="Danchin E.G."/>
            <person name="Diener A."/>
            <person name="Gale L.R."/>
            <person name="Gardiner D.M."/>
            <person name="Goff S."/>
            <person name="Hammond-Kosack K.E."/>
            <person name="Hilburn K."/>
            <person name="Hua-Van A."/>
            <person name="Jonkers W."/>
            <person name="Kazan K."/>
            <person name="Kodira C.D."/>
            <person name="Koehrsen M."/>
            <person name="Kumar L."/>
            <person name="Lee Y.H."/>
            <person name="Li L."/>
            <person name="Manners J.M."/>
            <person name="Miranda-Saavedra D."/>
            <person name="Mukherjee M."/>
            <person name="Park G."/>
            <person name="Park J."/>
            <person name="Park S.Y."/>
            <person name="Proctor R.H."/>
            <person name="Regev A."/>
            <person name="Ruiz-Roldan M.C."/>
            <person name="Sain D."/>
            <person name="Sakthikumar S."/>
            <person name="Sykes S."/>
            <person name="Schwartz D.C."/>
            <person name="Turgeon B.G."/>
            <person name="Wapinski I."/>
            <person name="Yoder O."/>
            <person name="Young S."/>
            <person name="Zeng Q."/>
            <person name="Zhou S."/>
            <person name="Galagan J."/>
            <person name="Cuomo C.A."/>
            <person name="Kistler H.C."/>
            <person name="Rep M."/>
        </authorList>
    </citation>
    <scope>NUCLEOTIDE SEQUENCE [LARGE SCALE GENOMIC DNA]</scope>
    <source>
        <strain evidence="2">M3125 / FGSC 7600</strain>
    </source>
</reference>
<dbReference type="Proteomes" id="UP000009096">
    <property type="component" value="Chromosome 3"/>
</dbReference>
<dbReference type="GeneID" id="30065777"/>
<dbReference type="RefSeq" id="XP_018754297.1">
    <property type="nucleotide sequence ID" value="XM_018896776.1"/>
</dbReference>
<dbReference type="AlphaFoldDB" id="W7MAR2"/>
<evidence type="ECO:0000313" key="1">
    <source>
        <dbReference type="EMBL" id="EWG48106.1"/>
    </source>
</evidence>
<keyword evidence="2" id="KW-1185">Reference proteome</keyword>
<name>W7MAR2_GIBM7</name>
<evidence type="ECO:0000313" key="2">
    <source>
        <dbReference type="Proteomes" id="UP000009096"/>
    </source>
</evidence>
<dbReference type="HOGENOM" id="CLU_2812555_0_0_1"/>
<gene>
    <name evidence="1" type="ORF">FVEG_08015</name>
</gene>
<dbReference type="KEGG" id="fvr:FVEG_08015"/>